<dbReference type="Proteomes" id="UP000800035">
    <property type="component" value="Unassembled WGS sequence"/>
</dbReference>
<dbReference type="EMBL" id="ML976983">
    <property type="protein sequence ID" value="KAF1960351.1"/>
    <property type="molecule type" value="Genomic_DNA"/>
</dbReference>
<dbReference type="OrthoDB" id="5086500at2759"/>
<feature type="region of interest" description="Disordered" evidence="1">
    <location>
        <begin position="393"/>
        <end position="448"/>
    </location>
</feature>
<protein>
    <submittedName>
        <fullName evidence="2">Uncharacterized protein</fullName>
    </submittedName>
</protein>
<feature type="region of interest" description="Disordered" evidence="1">
    <location>
        <begin position="510"/>
        <end position="529"/>
    </location>
</feature>
<dbReference type="AlphaFoldDB" id="A0A6A5U631"/>
<name>A0A6A5U631_9PLEO</name>
<organism evidence="2 3">
    <name type="scientific">Byssothecium circinans</name>
    <dbReference type="NCBI Taxonomy" id="147558"/>
    <lineage>
        <taxon>Eukaryota</taxon>
        <taxon>Fungi</taxon>
        <taxon>Dikarya</taxon>
        <taxon>Ascomycota</taxon>
        <taxon>Pezizomycotina</taxon>
        <taxon>Dothideomycetes</taxon>
        <taxon>Pleosporomycetidae</taxon>
        <taxon>Pleosporales</taxon>
        <taxon>Massarineae</taxon>
        <taxon>Massarinaceae</taxon>
        <taxon>Byssothecium</taxon>
    </lineage>
</organism>
<evidence type="ECO:0000313" key="2">
    <source>
        <dbReference type="EMBL" id="KAF1960351.1"/>
    </source>
</evidence>
<evidence type="ECO:0000256" key="1">
    <source>
        <dbReference type="SAM" id="MobiDB-lite"/>
    </source>
</evidence>
<reference evidence="2" key="1">
    <citation type="journal article" date="2020" name="Stud. Mycol.">
        <title>101 Dothideomycetes genomes: a test case for predicting lifestyles and emergence of pathogens.</title>
        <authorList>
            <person name="Haridas S."/>
            <person name="Albert R."/>
            <person name="Binder M."/>
            <person name="Bloem J."/>
            <person name="Labutti K."/>
            <person name="Salamov A."/>
            <person name="Andreopoulos B."/>
            <person name="Baker S."/>
            <person name="Barry K."/>
            <person name="Bills G."/>
            <person name="Bluhm B."/>
            <person name="Cannon C."/>
            <person name="Castanera R."/>
            <person name="Culley D."/>
            <person name="Daum C."/>
            <person name="Ezra D."/>
            <person name="Gonzalez J."/>
            <person name="Henrissat B."/>
            <person name="Kuo A."/>
            <person name="Liang C."/>
            <person name="Lipzen A."/>
            <person name="Lutzoni F."/>
            <person name="Magnuson J."/>
            <person name="Mondo S."/>
            <person name="Nolan M."/>
            <person name="Ohm R."/>
            <person name="Pangilinan J."/>
            <person name="Park H.-J."/>
            <person name="Ramirez L."/>
            <person name="Alfaro M."/>
            <person name="Sun H."/>
            <person name="Tritt A."/>
            <person name="Yoshinaga Y."/>
            <person name="Zwiers L.-H."/>
            <person name="Turgeon B."/>
            <person name="Goodwin S."/>
            <person name="Spatafora J."/>
            <person name="Crous P."/>
            <person name="Grigoriev I."/>
        </authorList>
    </citation>
    <scope>NUCLEOTIDE SEQUENCE</scope>
    <source>
        <strain evidence="2">CBS 675.92</strain>
    </source>
</reference>
<accession>A0A6A5U631</accession>
<gene>
    <name evidence="2" type="ORF">CC80DRAFT_292237</name>
</gene>
<feature type="compositionally biased region" description="Polar residues" evidence="1">
    <location>
        <begin position="425"/>
        <end position="438"/>
    </location>
</feature>
<evidence type="ECO:0000313" key="3">
    <source>
        <dbReference type="Proteomes" id="UP000800035"/>
    </source>
</evidence>
<sequence>MMKLYDSMLGKSDATKGHRRAEAATYFKFVIDHGERFIWHHIRHGGARCFSGGLENLVPFYEKYHGKTQPKNLPSILRQRVNFLCAGIVVVEEPLIFGPGLGFFHRTARDFFHEPSATEILQQCKLTELESYCLFVDAVSRHRHSKCRFLQHINEAMSRVHAMKNGGFNENWVYDQAKLDLGDDRVLDFVTLTFQAGSTELLSHSLSMKRSLSGRYKDYLLLCSSDHAFAPAWRQKFLELGANPNATFYWGLQDRLKTSPWLQYLVSTTECYKADGSDEDDYDDLPNNDLDMDTINAFLDNGASLEDRTVLLKCCSRIEPSLDDVESRELPPRSWRDLYDGMFFVIEVNAKYLLEEQCRPGRVRFSARRTEVLSRPDVQQSQSHRQVLLVHPGYSTEDLHPGTPSEDSEEESLGEPVPGELGLEVNNSGDARDNSTVGSPGKLQPPPFAEIDFRDSERLLDELELVPHLGQRNLSGEVFDRKDEEALGMWQRCPKVQDFKQYLEDNGYYKKADDPAVPQGPIPMFEDEE</sequence>
<proteinExistence type="predicted"/>
<keyword evidence="3" id="KW-1185">Reference proteome</keyword>